<dbReference type="InterPro" id="IPR003425">
    <property type="entry name" value="CCB3/YggT"/>
</dbReference>
<evidence type="ECO:0000256" key="1">
    <source>
        <dbReference type="SAM" id="Phobius"/>
    </source>
</evidence>
<dbReference type="OrthoDB" id="3216131at2"/>
<organism evidence="3 4">
    <name type="scientific">Tsukamurella paurometabola</name>
    <name type="common">Corynebacterium paurometabolum</name>
    <dbReference type="NCBI Taxonomy" id="2061"/>
    <lineage>
        <taxon>Bacteria</taxon>
        <taxon>Bacillati</taxon>
        <taxon>Actinomycetota</taxon>
        <taxon>Actinomycetes</taxon>
        <taxon>Mycobacteriales</taxon>
        <taxon>Tsukamurellaceae</taxon>
        <taxon>Tsukamurella</taxon>
    </lineage>
</organism>
<feature type="transmembrane region" description="Helical" evidence="1">
    <location>
        <begin position="37"/>
        <end position="56"/>
    </location>
</feature>
<evidence type="ECO:0000313" key="4">
    <source>
        <dbReference type="Proteomes" id="UP000271626"/>
    </source>
</evidence>
<accession>A0A3P8KIQ1</accession>
<reference evidence="3 4" key="1">
    <citation type="submission" date="2018-12" db="EMBL/GenBank/DDBJ databases">
        <authorList>
            <consortium name="Pathogen Informatics"/>
        </authorList>
    </citation>
    <scope>NUCLEOTIDE SEQUENCE [LARGE SCALE GENOMIC DNA]</scope>
    <source>
        <strain evidence="3 4">NCTC10741</strain>
    </source>
</reference>
<dbReference type="Proteomes" id="UP000271626">
    <property type="component" value="Chromosome"/>
</dbReference>
<keyword evidence="5" id="KW-1185">Reference proteome</keyword>
<dbReference type="AlphaFoldDB" id="A0A3P8KIQ1"/>
<name>A0A3P8KIQ1_TSUPA</name>
<dbReference type="EMBL" id="LR131273">
    <property type="protein sequence ID" value="VDR40218.1"/>
    <property type="molecule type" value="Genomic_DNA"/>
</dbReference>
<evidence type="ECO:0000313" key="5">
    <source>
        <dbReference type="Proteomes" id="UP000676853"/>
    </source>
</evidence>
<evidence type="ECO:0000313" key="2">
    <source>
        <dbReference type="EMBL" id="MBS4100088.1"/>
    </source>
</evidence>
<dbReference type="EMBL" id="JAGXOE010000003">
    <property type="protein sequence ID" value="MBS4100088.1"/>
    <property type="molecule type" value="Genomic_DNA"/>
</dbReference>
<sequence>MQAFWLIVIYLLSTYSFLLLIRLVIEVVKSFAREWYPSGFLAVLLEALFTVTDPPLKLLRKLIPPVTLGPVRLDLSYIVLFLLLWVARELIYAFAF</sequence>
<gene>
    <name evidence="2" type="ORF">KFZ73_02440</name>
    <name evidence="3" type="ORF">NCTC10741_03374</name>
</gene>
<dbReference type="Proteomes" id="UP000676853">
    <property type="component" value="Unassembled WGS sequence"/>
</dbReference>
<feature type="transmembrane region" description="Helical" evidence="1">
    <location>
        <begin position="6"/>
        <end position="25"/>
    </location>
</feature>
<keyword evidence="1" id="KW-0472">Membrane</keyword>
<evidence type="ECO:0000313" key="3">
    <source>
        <dbReference type="EMBL" id="VDR40218.1"/>
    </source>
</evidence>
<dbReference type="GO" id="GO:0016020">
    <property type="term" value="C:membrane"/>
    <property type="evidence" value="ECO:0007669"/>
    <property type="project" value="InterPro"/>
</dbReference>
<dbReference type="RefSeq" id="WP_126197234.1">
    <property type="nucleotide sequence ID" value="NZ_CP085954.1"/>
</dbReference>
<keyword evidence="1" id="KW-1133">Transmembrane helix</keyword>
<keyword evidence="1" id="KW-0812">Transmembrane</keyword>
<protein>
    <submittedName>
        <fullName evidence="2 3">YGGT family</fullName>
    </submittedName>
</protein>
<reference evidence="2 5" key="2">
    <citation type="submission" date="2021-04" db="EMBL/GenBank/DDBJ databases">
        <title>Whole genome sequence analysis of a thiophenic sulfur metabolizing bacteria.</title>
        <authorList>
            <person name="Akhtar N."/>
            <person name="Akram J."/>
            <person name="Aslam A."/>
        </authorList>
    </citation>
    <scope>NUCLEOTIDE SEQUENCE [LARGE SCALE GENOMIC DNA]</scope>
    <source>
        <strain evidence="2 5">3OW</strain>
    </source>
</reference>
<feature type="transmembrane region" description="Helical" evidence="1">
    <location>
        <begin position="76"/>
        <end position="95"/>
    </location>
</feature>
<dbReference type="Pfam" id="PF02325">
    <property type="entry name" value="CCB3_YggT"/>
    <property type="match status" value="1"/>
</dbReference>
<proteinExistence type="predicted"/>